<dbReference type="PANTHER" id="PTHR16288:SF0">
    <property type="entry name" value="TRNA (GUANINE-N(7)-)-METHYLTRANSFERASE NON-CATALYTIC SUBUNIT WDR4"/>
    <property type="match status" value="1"/>
</dbReference>
<dbReference type="EMBL" id="LAZP02000174">
    <property type="protein sequence ID" value="PFH59774.1"/>
    <property type="molecule type" value="Genomic_DNA"/>
</dbReference>
<proteinExistence type="inferred from homology"/>
<evidence type="ECO:0000256" key="5">
    <source>
        <dbReference type="ARBA" id="ARBA00023242"/>
    </source>
</evidence>
<keyword evidence="5 6" id="KW-0539">Nucleus</keyword>
<feature type="repeat" description="WD" evidence="7">
    <location>
        <begin position="323"/>
        <end position="365"/>
    </location>
</feature>
<reference evidence="9 10" key="1">
    <citation type="journal article" date="2015" name="BMC Genomics">
        <title>Gene expression during zombie ant biting behavior reflects the complexity underlying fungal parasitic behavioral manipulation.</title>
        <authorList>
            <person name="de Bekker C."/>
            <person name="Ohm R.A."/>
            <person name="Loreto R.G."/>
            <person name="Sebastian A."/>
            <person name="Albert I."/>
            <person name="Merrow M."/>
            <person name="Brachmann A."/>
            <person name="Hughes D.P."/>
        </authorList>
    </citation>
    <scope>NUCLEOTIDE SEQUENCE [LARGE SCALE GENOMIC DNA]</scope>
    <source>
        <strain evidence="9 10">SC16a</strain>
    </source>
</reference>
<dbReference type="InterPro" id="IPR036322">
    <property type="entry name" value="WD40_repeat_dom_sf"/>
</dbReference>
<feature type="compositionally biased region" description="Basic and acidic residues" evidence="8">
    <location>
        <begin position="36"/>
        <end position="45"/>
    </location>
</feature>
<dbReference type="UniPathway" id="UPA00989"/>
<comment type="caution">
    <text evidence="9">The sequence shown here is derived from an EMBL/GenBank/DDBJ whole genome shotgun (WGS) entry which is preliminary data.</text>
</comment>
<dbReference type="HAMAP" id="MF_03056">
    <property type="entry name" value="TRM82"/>
    <property type="match status" value="1"/>
</dbReference>
<dbReference type="InterPro" id="IPR028884">
    <property type="entry name" value="Trm82"/>
</dbReference>
<keyword evidence="4 6" id="KW-0677">Repeat</keyword>
<dbReference type="Gene3D" id="2.130.10.10">
    <property type="entry name" value="YVTN repeat-like/Quinoprotein amine dehydrogenase"/>
    <property type="match status" value="1"/>
</dbReference>
<evidence type="ECO:0000256" key="3">
    <source>
        <dbReference type="ARBA" id="ARBA00022694"/>
    </source>
</evidence>
<feature type="region of interest" description="Disordered" evidence="8">
    <location>
        <begin position="514"/>
        <end position="542"/>
    </location>
</feature>
<dbReference type="Proteomes" id="UP000037136">
    <property type="component" value="Unassembled WGS sequence"/>
</dbReference>
<dbReference type="GO" id="GO:0043527">
    <property type="term" value="C:tRNA methyltransferase complex"/>
    <property type="evidence" value="ECO:0007669"/>
    <property type="project" value="TreeGrafter"/>
</dbReference>
<evidence type="ECO:0000256" key="6">
    <source>
        <dbReference type="HAMAP-Rule" id="MF_03056"/>
    </source>
</evidence>
<dbReference type="GO" id="GO:0005829">
    <property type="term" value="C:cytosol"/>
    <property type="evidence" value="ECO:0007669"/>
    <property type="project" value="TreeGrafter"/>
</dbReference>
<reference evidence="9 10" key="2">
    <citation type="journal article" date="2017" name="Sci. Rep.">
        <title>Ant-infecting Ophiocordyceps genomes reveal a high diversity of potential behavioral manipulation genes and a possible major role for enterotoxins.</title>
        <authorList>
            <person name="de Bekker C."/>
            <person name="Ohm R.A."/>
            <person name="Evans H.C."/>
            <person name="Brachmann A."/>
            <person name="Hughes D.P."/>
        </authorList>
    </citation>
    <scope>NUCLEOTIDE SEQUENCE [LARGE SCALE GENOMIC DNA]</scope>
    <source>
        <strain evidence="9 10">SC16a</strain>
    </source>
</reference>
<name>A0A2A9PEY0_OPHUN</name>
<evidence type="ECO:0000313" key="10">
    <source>
        <dbReference type="Proteomes" id="UP000037136"/>
    </source>
</evidence>
<comment type="subcellular location">
    <subcellularLocation>
        <location evidence="1 6">Nucleus</location>
    </subcellularLocation>
</comment>
<feature type="compositionally biased region" description="Basic and acidic residues" evidence="8">
    <location>
        <begin position="119"/>
        <end position="130"/>
    </location>
</feature>
<comment type="similarity">
    <text evidence="6">Belongs to the WD repeat TRM82 family.</text>
</comment>
<accession>A0A2A9PEY0</accession>
<keyword evidence="10" id="KW-1185">Reference proteome</keyword>
<dbReference type="GO" id="GO:0005634">
    <property type="term" value="C:nucleus"/>
    <property type="evidence" value="ECO:0007669"/>
    <property type="project" value="UniProtKB-SubCell"/>
</dbReference>
<organism evidence="9 10">
    <name type="scientific">Ophiocordyceps unilateralis</name>
    <name type="common">Zombie-ant fungus</name>
    <name type="synonym">Torrubia unilateralis</name>
    <dbReference type="NCBI Taxonomy" id="268505"/>
    <lineage>
        <taxon>Eukaryota</taxon>
        <taxon>Fungi</taxon>
        <taxon>Dikarya</taxon>
        <taxon>Ascomycota</taxon>
        <taxon>Pezizomycotina</taxon>
        <taxon>Sordariomycetes</taxon>
        <taxon>Hypocreomycetidae</taxon>
        <taxon>Hypocreales</taxon>
        <taxon>Ophiocordycipitaceae</taxon>
        <taxon>Ophiocordyceps</taxon>
    </lineage>
</organism>
<evidence type="ECO:0000256" key="1">
    <source>
        <dbReference type="ARBA" id="ARBA00004123"/>
    </source>
</evidence>
<evidence type="ECO:0000256" key="7">
    <source>
        <dbReference type="PROSITE-ProRule" id="PRU00221"/>
    </source>
</evidence>
<dbReference type="GO" id="GO:0106004">
    <property type="term" value="P:tRNA (guanine-N7)-methylation"/>
    <property type="evidence" value="ECO:0007669"/>
    <property type="project" value="UniProtKB-UniRule"/>
</dbReference>
<dbReference type="STRING" id="268505.A0A2A9PEY0"/>
<protein>
    <submittedName>
        <fullName evidence="9">Uncharacterized protein</fullName>
    </submittedName>
</protein>
<comment type="function">
    <text evidence="6">Required for the formation of N(7)-methylguanine at position 46 (m7G46) in tRNA. In the complex, it is required to stabilize and induce conformational changes of the catalytic subunit.</text>
</comment>
<gene>
    <name evidence="9" type="ORF">XA68_11905</name>
</gene>
<comment type="pathway">
    <text evidence="6">tRNA modification; N(7)-methylguanine-tRNA biosynthesis.</text>
</comment>
<dbReference type="SUPFAM" id="SSF50978">
    <property type="entry name" value="WD40 repeat-like"/>
    <property type="match status" value="1"/>
</dbReference>
<keyword evidence="2 6" id="KW-0853">WD repeat</keyword>
<dbReference type="PANTHER" id="PTHR16288">
    <property type="entry name" value="WD40 REPEAT PROTEIN 4"/>
    <property type="match status" value="1"/>
</dbReference>
<dbReference type="OrthoDB" id="339900at2759"/>
<dbReference type="AlphaFoldDB" id="A0A2A9PEY0"/>
<evidence type="ECO:0000256" key="4">
    <source>
        <dbReference type="ARBA" id="ARBA00022737"/>
    </source>
</evidence>
<keyword evidence="3 6" id="KW-0819">tRNA processing</keyword>
<evidence type="ECO:0000256" key="2">
    <source>
        <dbReference type="ARBA" id="ARBA00022574"/>
    </source>
</evidence>
<dbReference type="SMART" id="SM00320">
    <property type="entry name" value="WD40"/>
    <property type="match status" value="3"/>
</dbReference>
<feature type="compositionally biased region" description="Basic residues" evidence="8">
    <location>
        <begin position="107"/>
        <end position="118"/>
    </location>
</feature>
<dbReference type="InterPro" id="IPR015943">
    <property type="entry name" value="WD40/YVTN_repeat-like_dom_sf"/>
</dbReference>
<evidence type="ECO:0000313" key="9">
    <source>
        <dbReference type="EMBL" id="PFH59774.1"/>
    </source>
</evidence>
<evidence type="ECO:0000256" key="8">
    <source>
        <dbReference type="SAM" id="MobiDB-lite"/>
    </source>
</evidence>
<sequence>MIKIPYNRIHARGDVLFAARSGRIHTFSLADGKHISTWRHPDHKSASAQTSSEKADASEPPAKRQRRDDYDDEDNDKDDVDHGNASAGDGDEDAQPGRQVGGTQHGGKGKGKSKRKDGKPKSEGRSLARVPDRAVVTQLTSTLDGRYIVAVSGHDKIIWVFEHDGHGTLTQLSQRTMPKRPSAIAMAMDSQIICADKFGDVYSLPLVPSSEAFSPAPAPVSKSGASAASTLTVHSKRNLEALKMQAKQLELRRLRGGDDNTTTKTAESTPAFELTLLLGHVSMLTSLVLAESDGRRYIVTADRDEHIRVSRYAPQAHVIEAFCLGHTEFVNAMVIPAERGDVLVSGGGDDDLLIWDWKAGRLLSQTSVLPIARNIVPEISKIAVSALHTLSWPSDSGAVTYILAICEGINAVFTWQLTETGELSRPGAIQLAAAPLDLSVVPGSDDAPPRLVVAADPGQSPAKSLQTFYLTVNGGRLAVDSEFDFGDAVLEAGEVDASPAEIRQLLYTVENLRKQTGGGGGENEGSSGVKVEDDKGSATGKV</sequence>
<dbReference type="PROSITE" id="PS50082">
    <property type="entry name" value="WD_REPEATS_2"/>
    <property type="match status" value="1"/>
</dbReference>
<dbReference type="InterPro" id="IPR001680">
    <property type="entry name" value="WD40_rpt"/>
</dbReference>
<feature type="region of interest" description="Disordered" evidence="8">
    <location>
        <begin position="36"/>
        <end position="130"/>
    </location>
</feature>